<protein>
    <submittedName>
        <fullName evidence="2">Uncharacterized protein</fullName>
    </submittedName>
</protein>
<organism evidence="2 3">
    <name type="scientific">Cyclotella cryptica</name>
    <dbReference type="NCBI Taxonomy" id="29204"/>
    <lineage>
        <taxon>Eukaryota</taxon>
        <taxon>Sar</taxon>
        <taxon>Stramenopiles</taxon>
        <taxon>Ochrophyta</taxon>
        <taxon>Bacillariophyta</taxon>
        <taxon>Coscinodiscophyceae</taxon>
        <taxon>Thalassiosirophycidae</taxon>
        <taxon>Stephanodiscales</taxon>
        <taxon>Stephanodiscaceae</taxon>
        <taxon>Cyclotella</taxon>
    </lineage>
</organism>
<keyword evidence="3" id="KW-1185">Reference proteome</keyword>
<evidence type="ECO:0000313" key="2">
    <source>
        <dbReference type="EMBL" id="KAL3797280.1"/>
    </source>
</evidence>
<reference evidence="2 3" key="1">
    <citation type="journal article" date="2020" name="G3 (Bethesda)">
        <title>Improved Reference Genome for Cyclotella cryptica CCMP332, a Model for Cell Wall Morphogenesis, Salinity Adaptation, and Lipid Production in Diatoms (Bacillariophyta).</title>
        <authorList>
            <person name="Roberts W.R."/>
            <person name="Downey K.M."/>
            <person name="Ruck E.C."/>
            <person name="Traller J.C."/>
            <person name="Alverson A.J."/>
        </authorList>
    </citation>
    <scope>NUCLEOTIDE SEQUENCE [LARGE SCALE GENOMIC DNA]</scope>
    <source>
        <strain evidence="2 3">CCMP332</strain>
    </source>
</reference>
<gene>
    <name evidence="2" type="ORF">HJC23_004572</name>
</gene>
<proteinExistence type="predicted"/>
<dbReference type="Proteomes" id="UP001516023">
    <property type="component" value="Unassembled WGS sequence"/>
</dbReference>
<accession>A0ABD3QH43</accession>
<name>A0ABD3QH43_9STRA</name>
<dbReference type="EMBL" id="JABMIG020000056">
    <property type="protein sequence ID" value="KAL3797280.1"/>
    <property type="molecule type" value="Genomic_DNA"/>
</dbReference>
<evidence type="ECO:0000313" key="3">
    <source>
        <dbReference type="Proteomes" id="UP001516023"/>
    </source>
</evidence>
<dbReference type="AlphaFoldDB" id="A0ABD3QH43"/>
<sequence>MQFTNLINTNSSNILGNEKRSPDDSPPRKKSHTTVNTTPKVPPNENGSPDNSPSHKKAPVAVKSNDPSSPQPNKIAAQNKI</sequence>
<comment type="caution">
    <text evidence="2">The sequence shown here is derived from an EMBL/GenBank/DDBJ whole genome shotgun (WGS) entry which is preliminary data.</text>
</comment>
<feature type="compositionally biased region" description="Polar residues" evidence="1">
    <location>
        <begin position="1"/>
        <end position="15"/>
    </location>
</feature>
<feature type="region of interest" description="Disordered" evidence="1">
    <location>
        <begin position="1"/>
        <end position="81"/>
    </location>
</feature>
<evidence type="ECO:0000256" key="1">
    <source>
        <dbReference type="SAM" id="MobiDB-lite"/>
    </source>
</evidence>
<feature type="compositionally biased region" description="Basic and acidic residues" evidence="1">
    <location>
        <begin position="17"/>
        <end position="27"/>
    </location>
</feature>